<dbReference type="EMBL" id="JAGGKC010000021">
    <property type="protein sequence ID" value="MBP1919955.1"/>
    <property type="molecule type" value="Genomic_DNA"/>
</dbReference>
<keyword evidence="1" id="KW-1133">Transmembrane helix</keyword>
<dbReference type="Proteomes" id="UP001519271">
    <property type="component" value="Unassembled WGS sequence"/>
</dbReference>
<feature type="transmembrane region" description="Helical" evidence="1">
    <location>
        <begin position="12"/>
        <end position="32"/>
    </location>
</feature>
<gene>
    <name evidence="2" type="ORF">J2Z34_002451</name>
</gene>
<evidence type="ECO:0008006" key="4">
    <source>
        <dbReference type="Google" id="ProtNLM"/>
    </source>
</evidence>
<proteinExistence type="predicted"/>
<organism evidence="2 3">
    <name type="scientific">Youngiibacter multivorans</name>
    <dbReference type="NCBI Taxonomy" id="937251"/>
    <lineage>
        <taxon>Bacteria</taxon>
        <taxon>Bacillati</taxon>
        <taxon>Bacillota</taxon>
        <taxon>Clostridia</taxon>
        <taxon>Eubacteriales</taxon>
        <taxon>Clostridiaceae</taxon>
        <taxon>Youngiibacter</taxon>
    </lineage>
</organism>
<feature type="transmembrane region" description="Helical" evidence="1">
    <location>
        <begin position="52"/>
        <end position="69"/>
    </location>
</feature>
<dbReference type="RefSeq" id="WP_209460139.1">
    <property type="nucleotide sequence ID" value="NZ_JAGGKC010000021.1"/>
</dbReference>
<keyword evidence="3" id="KW-1185">Reference proteome</keyword>
<accession>A0ABS4G6Q1</accession>
<protein>
    <recommendedName>
        <fullName evidence="4">Tripartite tricarboxylate transporter TctB family protein</fullName>
    </recommendedName>
</protein>
<comment type="caution">
    <text evidence="2">The sequence shown here is derived from an EMBL/GenBank/DDBJ whole genome shotgun (WGS) entry which is preliminary data.</text>
</comment>
<feature type="transmembrane region" description="Helical" evidence="1">
    <location>
        <begin position="102"/>
        <end position="119"/>
    </location>
</feature>
<keyword evidence="1" id="KW-0472">Membrane</keyword>
<reference evidence="2 3" key="1">
    <citation type="submission" date="2021-03" db="EMBL/GenBank/DDBJ databases">
        <title>Genomic Encyclopedia of Type Strains, Phase IV (KMG-IV): sequencing the most valuable type-strain genomes for metagenomic binning, comparative biology and taxonomic classification.</title>
        <authorList>
            <person name="Goeker M."/>
        </authorList>
    </citation>
    <scope>NUCLEOTIDE SEQUENCE [LARGE SCALE GENOMIC DNA]</scope>
    <source>
        <strain evidence="2 3">DSM 6139</strain>
    </source>
</reference>
<name>A0ABS4G6Q1_9CLOT</name>
<evidence type="ECO:0000313" key="3">
    <source>
        <dbReference type="Proteomes" id="UP001519271"/>
    </source>
</evidence>
<sequence>MDNPENKLIKGLIVIFISLAAMAAAYLAYALFHTVIARITIPILGHPYPTVFTRPVFAGIMTILYLIYCKRGNSELAKAALISIPAGAFMLSFGIAFFKLPLVVIASKTAVFVIFLLILRRLRKDWTYYLALSVTYLLSMLY</sequence>
<evidence type="ECO:0000313" key="2">
    <source>
        <dbReference type="EMBL" id="MBP1919955.1"/>
    </source>
</evidence>
<keyword evidence="1" id="KW-0812">Transmembrane</keyword>
<evidence type="ECO:0000256" key="1">
    <source>
        <dbReference type="SAM" id="Phobius"/>
    </source>
</evidence>
<feature type="transmembrane region" description="Helical" evidence="1">
    <location>
        <begin position="76"/>
        <end position="96"/>
    </location>
</feature>